<reference evidence="4" key="2">
    <citation type="submission" date="2015-06" db="EMBL/GenBank/DDBJ databases">
        <authorList>
            <person name="Diene S.M."/>
            <person name="Von Dach E."/>
            <person name="Fankhauser C."/>
            <person name="Schrenzel J."/>
            <person name="Harbarth S."/>
            <person name="Francois P."/>
        </authorList>
    </citation>
    <scope>NUCLEOTIDE SEQUENCE</scope>
    <source>
        <strain evidence="4">MRSA_S26</strain>
    </source>
</reference>
<evidence type="ECO:0000313" key="3">
    <source>
        <dbReference type="EMBL" id="KMR56323.1"/>
    </source>
</evidence>
<keyword evidence="1" id="KW-0472">Membrane</keyword>
<comment type="caution">
    <text evidence="3">The sequence shown here is derived from an EMBL/GenBank/DDBJ whole genome shotgun (WGS) entry which is preliminary data.</text>
</comment>
<keyword evidence="1" id="KW-0812">Transmembrane</keyword>
<feature type="transmembrane region" description="Helical" evidence="1">
    <location>
        <begin position="9"/>
        <end position="26"/>
    </location>
</feature>
<gene>
    <name evidence="4" type="ORF">ACR79_08020</name>
    <name evidence="3" type="ORF">EP54_11450</name>
    <name evidence="2" type="ORF">EQ90_01765</name>
</gene>
<feature type="transmembrane region" description="Helical" evidence="1">
    <location>
        <begin position="32"/>
        <end position="53"/>
    </location>
</feature>
<accession>A0A1E8XCQ1</accession>
<dbReference type="Proteomes" id="UP000052129">
    <property type="component" value="Unassembled WGS sequence"/>
</dbReference>
<accession>A0A133PW54</accession>
<sequence>MNFSKQKGINLHIVCIIVLSITTDAIDSFFMLYIFFISNCILMMSLHLIRFLITYSKFRQIT</sequence>
<name>A0A133PW54_STAAU</name>
<reference evidence="4" key="3">
    <citation type="journal article" date="2016" name="J. Infect. Dis.">
        <title>Comparative Genomics of Community-Associated Methicillin-Resistant Staphylococcus aureus Shows the Emergence of Clone ST8-USA300 in Geneva, Switzerland.</title>
        <authorList>
            <person name="Von Dach E."/>
            <person name="Diene S.M."/>
            <person name="Fankhauser C."/>
            <person name="Schrenzel J."/>
            <person name="Harbarth S."/>
            <person name="Francois P."/>
        </authorList>
    </citation>
    <scope>NUCLEOTIDE SEQUENCE</scope>
    <source>
        <strain evidence="4">MRSA_S26</strain>
    </source>
</reference>
<dbReference type="SMR" id="A0A133PW54"/>
<dbReference type="EMBL" id="LFVP01000004">
    <property type="protein sequence ID" value="KSA80139.1"/>
    <property type="molecule type" value="Genomic_DNA"/>
</dbReference>
<dbReference type="EMBL" id="LALJ01000003">
    <property type="protein sequence ID" value="KMR38207.1"/>
    <property type="molecule type" value="Genomic_DNA"/>
</dbReference>
<keyword evidence="1" id="KW-1133">Transmembrane helix</keyword>
<evidence type="ECO:0000313" key="4">
    <source>
        <dbReference type="EMBL" id="KSA80139.1"/>
    </source>
</evidence>
<protein>
    <submittedName>
        <fullName evidence="3">Uncharacterized protein</fullName>
    </submittedName>
</protein>
<organism evidence="3">
    <name type="scientific">Staphylococcus aureus</name>
    <dbReference type="NCBI Taxonomy" id="1280"/>
    <lineage>
        <taxon>Bacteria</taxon>
        <taxon>Bacillati</taxon>
        <taxon>Bacillota</taxon>
        <taxon>Bacilli</taxon>
        <taxon>Bacillales</taxon>
        <taxon>Staphylococcaceae</taxon>
        <taxon>Staphylococcus</taxon>
    </lineage>
</organism>
<evidence type="ECO:0000313" key="2">
    <source>
        <dbReference type="EMBL" id="KMR38207.1"/>
    </source>
</evidence>
<dbReference type="AlphaFoldDB" id="A0A133PW54"/>
<reference evidence="3" key="1">
    <citation type="journal article" date="2015" name="J. Infect. Dis.">
        <title>Parallel Epidemics of Community-Associated Methicillin-Resistant Staphylococcus aureus USA300 Infection in North and South America.</title>
        <authorList>
            <person name="Planet P.J."/>
            <person name="Diaz L."/>
            <person name="Kolokotronis S.O."/>
            <person name="Narechania A."/>
            <person name="Reyes J."/>
            <person name="Xing G."/>
            <person name="Rincon S."/>
            <person name="Smith H."/>
            <person name="Panesso D."/>
            <person name="Ryan C."/>
            <person name="Smith D.P."/>
            <person name="Guzman M."/>
            <person name="Zurita J."/>
            <person name="Sebra R."/>
            <person name="Deikus G."/>
            <person name="Nolan R.L."/>
            <person name="Tenover F.C."/>
            <person name="Weinstock G.M."/>
            <person name="Robinson D.A."/>
            <person name="Arias C.A."/>
        </authorList>
    </citation>
    <scope>NUCLEOTIDE SEQUENCE</scope>
    <source>
        <strain evidence="2">CA15</strain>
        <strain evidence="3">M121</strain>
    </source>
</reference>
<dbReference type="EMBL" id="LALQ01000052">
    <property type="protein sequence ID" value="KMR56323.1"/>
    <property type="molecule type" value="Genomic_DNA"/>
</dbReference>
<evidence type="ECO:0000256" key="1">
    <source>
        <dbReference type="SAM" id="Phobius"/>
    </source>
</evidence>
<proteinExistence type="predicted"/>